<dbReference type="EMBL" id="CP030840">
    <property type="protein sequence ID" value="AXC15274.1"/>
    <property type="molecule type" value="Genomic_DNA"/>
</dbReference>
<gene>
    <name evidence="4" type="ORF">ACPOL_6030</name>
</gene>
<dbReference type="RefSeq" id="WP_114209876.1">
    <property type="nucleotide sequence ID" value="NZ_CP030840.1"/>
</dbReference>
<dbReference type="Gene3D" id="3.30.1340.30">
    <property type="match status" value="1"/>
</dbReference>
<name>A0A2Z5G9A7_9BACT</name>
<evidence type="ECO:0000256" key="1">
    <source>
        <dbReference type="SAM" id="MobiDB-lite"/>
    </source>
</evidence>
<feature type="region of interest" description="Disordered" evidence="1">
    <location>
        <begin position="121"/>
        <end position="228"/>
    </location>
</feature>
<dbReference type="PROSITE" id="PS50914">
    <property type="entry name" value="BON"/>
    <property type="match status" value="1"/>
</dbReference>
<keyword evidence="5" id="KW-1185">Reference proteome</keyword>
<dbReference type="Pfam" id="PF04972">
    <property type="entry name" value="BON"/>
    <property type="match status" value="1"/>
</dbReference>
<feature type="domain" description="BON" evidence="3">
    <location>
        <begin position="49"/>
        <end position="117"/>
    </location>
</feature>
<feature type="region of interest" description="Disordered" evidence="1">
    <location>
        <begin position="394"/>
        <end position="418"/>
    </location>
</feature>
<dbReference type="AlphaFoldDB" id="A0A2Z5G9A7"/>
<dbReference type="InterPro" id="IPR007055">
    <property type="entry name" value="BON_dom"/>
</dbReference>
<proteinExistence type="predicted"/>
<dbReference type="InterPro" id="IPR051686">
    <property type="entry name" value="Lipoprotein_DolP"/>
</dbReference>
<evidence type="ECO:0000256" key="2">
    <source>
        <dbReference type="SAM" id="SignalP"/>
    </source>
</evidence>
<evidence type="ECO:0000259" key="3">
    <source>
        <dbReference type="PROSITE" id="PS50914"/>
    </source>
</evidence>
<feature type="compositionally biased region" description="Low complexity" evidence="1">
    <location>
        <begin position="177"/>
        <end position="212"/>
    </location>
</feature>
<feature type="chain" id="PRO_5016435876" description="BON domain-containing protein" evidence="2">
    <location>
        <begin position="32"/>
        <end position="448"/>
    </location>
</feature>
<evidence type="ECO:0000313" key="5">
    <source>
        <dbReference type="Proteomes" id="UP000253606"/>
    </source>
</evidence>
<dbReference type="OrthoDB" id="117359at2"/>
<feature type="compositionally biased region" description="Polar residues" evidence="1">
    <location>
        <begin position="394"/>
        <end position="404"/>
    </location>
</feature>
<protein>
    <recommendedName>
        <fullName evidence="3">BON domain-containing protein</fullName>
    </recommendedName>
</protein>
<sequence length="448" mass="46776">MLGERVNQEFNFTRLSARLALAAMLSTGLTAAVATPQAWGQPAQAASRADADIQSDVAYAISNSAALKGQAITAATVEGDVTISGHVRDAASKELAESLVYRVNGVRSVTNNLTIGDAAPASADAQAADPNASQQQDPNYDPAQQNLAPAGPPAAGDDQNQAQQQQDQQQPMPPPQAGQQQQYPSQQQQYPSQQPYPPQQQYGQQSYGQQQPNYAPQAPSGPVTVPSGTLLQVRTSEPLDATKVQPGQVFQATLAADIYQGNVLVIPRGAVITGRVVATKSNQGDLAGKQGLSLQLTSVNLGGQSYPLPTDTWNGQGPGKAGYTAGNTIGGAALGAIIGGIAGRGTGAAIGAGVGGAVGAGASAATTGPRMYLPAEAVVNFHLTAPVTVTPVSPQEAQRLASSTYPQQPQLRPRGPYPYGYYPPPPPPGYYYPYRYPAAYYPYYYYRY</sequence>
<feature type="signal peptide" evidence="2">
    <location>
        <begin position="1"/>
        <end position="31"/>
    </location>
</feature>
<dbReference type="Proteomes" id="UP000253606">
    <property type="component" value="Chromosome"/>
</dbReference>
<dbReference type="KEGG" id="abas:ACPOL_6030"/>
<feature type="compositionally biased region" description="Low complexity" evidence="1">
    <location>
        <begin position="405"/>
        <end position="418"/>
    </location>
</feature>
<organism evidence="4 5">
    <name type="scientific">Acidisarcina polymorpha</name>
    <dbReference type="NCBI Taxonomy" id="2211140"/>
    <lineage>
        <taxon>Bacteria</taxon>
        <taxon>Pseudomonadati</taxon>
        <taxon>Acidobacteriota</taxon>
        <taxon>Terriglobia</taxon>
        <taxon>Terriglobales</taxon>
        <taxon>Acidobacteriaceae</taxon>
        <taxon>Acidisarcina</taxon>
    </lineage>
</organism>
<dbReference type="PANTHER" id="PTHR34606:SF15">
    <property type="entry name" value="BON DOMAIN-CONTAINING PROTEIN"/>
    <property type="match status" value="1"/>
</dbReference>
<evidence type="ECO:0000313" key="4">
    <source>
        <dbReference type="EMBL" id="AXC15274.1"/>
    </source>
</evidence>
<dbReference type="PANTHER" id="PTHR34606">
    <property type="entry name" value="BON DOMAIN-CONTAINING PROTEIN"/>
    <property type="match status" value="1"/>
</dbReference>
<accession>A0A2Z5G9A7</accession>
<reference evidence="4 5" key="1">
    <citation type="journal article" date="2018" name="Front. Microbiol.">
        <title>Hydrolytic Capabilities as a Key to Environmental Success: Chitinolytic and Cellulolytic Acidobacteria From Acidic Sub-arctic Soils and Boreal Peatlands.</title>
        <authorList>
            <person name="Belova S.E."/>
            <person name="Ravin N.V."/>
            <person name="Pankratov T.A."/>
            <person name="Rakitin A.L."/>
            <person name="Ivanova A.A."/>
            <person name="Beletsky A.V."/>
            <person name="Mardanov A.V."/>
            <person name="Sinninghe Damste J.S."/>
            <person name="Dedysh S.N."/>
        </authorList>
    </citation>
    <scope>NUCLEOTIDE SEQUENCE [LARGE SCALE GENOMIC DNA]</scope>
    <source>
        <strain evidence="4 5">SBC82</strain>
    </source>
</reference>
<keyword evidence="2" id="KW-0732">Signal</keyword>
<feature type="compositionally biased region" description="Low complexity" evidence="1">
    <location>
        <begin position="121"/>
        <end position="170"/>
    </location>
</feature>